<evidence type="ECO:0000313" key="3">
    <source>
        <dbReference type="Proteomes" id="UP000694546"/>
    </source>
</evidence>
<dbReference type="GeneTree" id="ENSGT00390000013183"/>
<gene>
    <name evidence="2" type="primary">LOC115557375</name>
</gene>
<dbReference type="PANTHER" id="PTHR16477:SF5">
    <property type="entry name" value="COILED-COIL DOMAIN-CONTAINING PROTEIN 106-RELATED"/>
    <property type="match status" value="1"/>
</dbReference>
<dbReference type="OrthoDB" id="8961605at2759"/>
<name>A0A8C5AU03_GADMO</name>
<accession>A0A8C5AU03</accession>
<dbReference type="GO" id="GO:0005654">
    <property type="term" value="C:nucleoplasm"/>
    <property type="evidence" value="ECO:0007669"/>
    <property type="project" value="TreeGrafter"/>
</dbReference>
<dbReference type="Proteomes" id="UP000694546">
    <property type="component" value="Chromosome 13"/>
</dbReference>
<reference evidence="2" key="1">
    <citation type="submission" date="2025-08" db="UniProtKB">
        <authorList>
            <consortium name="Ensembl"/>
        </authorList>
    </citation>
    <scope>IDENTIFICATION</scope>
</reference>
<dbReference type="KEGG" id="gmh:115557375"/>
<evidence type="ECO:0000256" key="1">
    <source>
        <dbReference type="SAM" id="MobiDB-lite"/>
    </source>
</evidence>
<protein>
    <submittedName>
        <fullName evidence="2">Coiled-coil domain-containing protein 106-like</fullName>
    </submittedName>
</protein>
<organism evidence="2 3">
    <name type="scientific">Gadus morhua</name>
    <name type="common">Atlantic cod</name>
    <dbReference type="NCBI Taxonomy" id="8049"/>
    <lineage>
        <taxon>Eukaryota</taxon>
        <taxon>Metazoa</taxon>
        <taxon>Chordata</taxon>
        <taxon>Craniata</taxon>
        <taxon>Vertebrata</taxon>
        <taxon>Euteleostomi</taxon>
        <taxon>Actinopterygii</taxon>
        <taxon>Neopterygii</taxon>
        <taxon>Teleostei</taxon>
        <taxon>Neoteleostei</taxon>
        <taxon>Acanthomorphata</taxon>
        <taxon>Zeiogadaria</taxon>
        <taxon>Gadariae</taxon>
        <taxon>Gadiformes</taxon>
        <taxon>Gadoidei</taxon>
        <taxon>Gadidae</taxon>
        <taxon>Gadus</taxon>
    </lineage>
</organism>
<feature type="region of interest" description="Disordered" evidence="1">
    <location>
        <begin position="92"/>
        <end position="175"/>
    </location>
</feature>
<proteinExistence type="predicted"/>
<reference evidence="2" key="2">
    <citation type="submission" date="2025-09" db="UniProtKB">
        <authorList>
            <consortium name="Ensembl"/>
        </authorList>
    </citation>
    <scope>IDENTIFICATION</scope>
</reference>
<dbReference type="Pfam" id="PF15794">
    <property type="entry name" value="CCDC106"/>
    <property type="match status" value="1"/>
</dbReference>
<feature type="compositionally biased region" description="Polar residues" evidence="1">
    <location>
        <begin position="37"/>
        <end position="49"/>
    </location>
</feature>
<dbReference type="GeneID" id="115557375"/>
<dbReference type="AlphaFoldDB" id="A0A8C5AU03"/>
<feature type="compositionally biased region" description="Basic residues" evidence="1">
    <location>
        <begin position="143"/>
        <end position="167"/>
    </location>
</feature>
<dbReference type="InterPro" id="IPR031591">
    <property type="entry name" value="CCDC106"/>
</dbReference>
<feature type="compositionally biased region" description="Low complexity" evidence="1">
    <location>
        <begin position="117"/>
        <end position="138"/>
    </location>
</feature>
<sequence>MRRADTCSRSKRPANTLSSARNTPAAGDESVEEEAAGTSSTARTTVAPNAQLASTRLRHELQMARQKSDWQQELVKDLTKERDFLLEQLAMTARKKDKGSPPQAKKCQSQGADSTVSSKSGPDSSHSSSDSSSDSSSSDEGRKKKKKKKKNSRGKGRKQGKRAKNRKGQGVYQRAKDPEEVVARYRKVLKICRKGRTMGAAFKAVGVDRNTIVVNAPMAELCIAAPEAYAELKESAPKKEKLSSFAQRCKDAIDVDENIVTQIKEYKDSGKLLPITKKN</sequence>
<dbReference type="RefSeq" id="XP_030231000.1">
    <property type="nucleotide sequence ID" value="XM_030375140.1"/>
</dbReference>
<feature type="compositionally biased region" description="Polar residues" evidence="1">
    <location>
        <begin position="13"/>
        <end position="22"/>
    </location>
</feature>
<feature type="region of interest" description="Disordered" evidence="1">
    <location>
        <begin position="1"/>
        <end position="49"/>
    </location>
</feature>
<evidence type="ECO:0000313" key="2">
    <source>
        <dbReference type="Ensembl" id="ENSGMOP00000036853.1"/>
    </source>
</evidence>
<dbReference type="PANTHER" id="PTHR16477">
    <property type="entry name" value="COILED-COIL DOMAIN-CONTAINING PROTEIN 106"/>
    <property type="match status" value="1"/>
</dbReference>
<dbReference type="Ensembl" id="ENSGMOT00000049545.1">
    <property type="protein sequence ID" value="ENSGMOP00000036853.1"/>
    <property type="gene ID" value="ENSGMOG00000035171.1"/>
</dbReference>
<feature type="compositionally biased region" description="Polar residues" evidence="1">
    <location>
        <begin position="106"/>
        <end position="116"/>
    </location>
</feature>
<keyword evidence="3" id="KW-1185">Reference proteome</keyword>